<proteinExistence type="predicted"/>
<protein>
    <submittedName>
        <fullName evidence="1">Uncharacterized protein</fullName>
    </submittedName>
</protein>
<evidence type="ECO:0000313" key="1">
    <source>
        <dbReference type="EMBL" id="KAH8017593.1"/>
    </source>
</evidence>
<gene>
    <name evidence="1" type="ORF">K3G42_030946</name>
</gene>
<dbReference type="EMBL" id="CM037614">
    <property type="protein sequence ID" value="KAH8017593.1"/>
    <property type="molecule type" value="Genomic_DNA"/>
</dbReference>
<keyword evidence="2" id="KW-1185">Reference proteome</keyword>
<organism evidence="1 2">
    <name type="scientific">Sphaerodactylus townsendi</name>
    <dbReference type="NCBI Taxonomy" id="933632"/>
    <lineage>
        <taxon>Eukaryota</taxon>
        <taxon>Metazoa</taxon>
        <taxon>Chordata</taxon>
        <taxon>Craniata</taxon>
        <taxon>Vertebrata</taxon>
        <taxon>Euteleostomi</taxon>
        <taxon>Lepidosauria</taxon>
        <taxon>Squamata</taxon>
        <taxon>Bifurcata</taxon>
        <taxon>Gekkota</taxon>
        <taxon>Sphaerodactylidae</taxon>
        <taxon>Sphaerodactylus</taxon>
    </lineage>
</organism>
<accession>A0ACB8GCV0</accession>
<evidence type="ECO:0000313" key="2">
    <source>
        <dbReference type="Proteomes" id="UP000827872"/>
    </source>
</evidence>
<dbReference type="Proteomes" id="UP000827872">
    <property type="component" value="Linkage Group LG01"/>
</dbReference>
<reference evidence="1" key="1">
    <citation type="submission" date="2021-08" db="EMBL/GenBank/DDBJ databases">
        <title>The first chromosome-level gecko genome reveals the dynamic sex chromosomes of Neotropical dwarf geckos (Sphaerodactylidae: Sphaerodactylus).</title>
        <authorList>
            <person name="Pinto B.J."/>
            <person name="Keating S.E."/>
            <person name="Gamble T."/>
        </authorList>
    </citation>
    <scope>NUCLEOTIDE SEQUENCE</scope>
    <source>
        <strain evidence="1">TG3544</strain>
    </source>
</reference>
<sequence length="163" mass="16944">MALLVGRGQAGASSSSLCWAWPSEASMAVASARSGKVEQGPIALFMSQPTPLFAVRFPGPFPAPLQQRMLIATHLLGYSTAAAAHDLNTDCASSTWCVCFKELGAAPTPRFGQAMSPVADTPAPPNNAGTNVLKMAGDSQDRESLLKLAGKASEAEATRYGPH</sequence>
<name>A0ACB8GCV0_9SAUR</name>
<comment type="caution">
    <text evidence="1">The sequence shown here is derived from an EMBL/GenBank/DDBJ whole genome shotgun (WGS) entry which is preliminary data.</text>
</comment>